<evidence type="ECO:0000256" key="4">
    <source>
        <dbReference type="ARBA" id="ARBA00022605"/>
    </source>
</evidence>
<evidence type="ECO:0000256" key="2">
    <source>
        <dbReference type="ARBA" id="ARBA00008014"/>
    </source>
</evidence>
<dbReference type="GO" id="GO:0009073">
    <property type="term" value="P:aromatic amino acid family biosynthetic process"/>
    <property type="evidence" value="ECO:0007669"/>
    <property type="project" value="UniProtKB-KW"/>
</dbReference>
<dbReference type="STRING" id="74649.A0A2P6QZS3"/>
<organism evidence="7 8">
    <name type="scientific">Rosa chinensis</name>
    <name type="common">China rose</name>
    <dbReference type="NCBI Taxonomy" id="74649"/>
    <lineage>
        <taxon>Eukaryota</taxon>
        <taxon>Viridiplantae</taxon>
        <taxon>Streptophyta</taxon>
        <taxon>Embryophyta</taxon>
        <taxon>Tracheophyta</taxon>
        <taxon>Spermatophyta</taxon>
        <taxon>Magnoliopsida</taxon>
        <taxon>eudicotyledons</taxon>
        <taxon>Gunneridae</taxon>
        <taxon>Pentapetalae</taxon>
        <taxon>rosids</taxon>
        <taxon>fabids</taxon>
        <taxon>Rosales</taxon>
        <taxon>Rosaceae</taxon>
        <taxon>Rosoideae</taxon>
        <taxon>Rosoideae incertae sedis</taxon>
        <taxon>Rosa</taxon>
    </lineage>
</organism>
<dbReference type="Gramene" id="PRQ39682">
    <property type="protein sequence ID" value="PRQ39682"/>
    <property type="gene ID" value="RchiOBHm_Chr4g0427911"/>
</dbReference>
<evidence type="ECO:0000313" key="8">
    <source>
        <dbReference type="Proteomes" id="UP000238479"/>
    </source>
</evidence>
<evidence type="ECO:0000256" key="6">
    <source>
        <dbReference type="ARBA" id="ARBA00023239"/>
    </source>
</evidence>
<dbReference type="GO" id="GO:0005829">
    <property type="term" value="C:cytosol"/>
    <property type="evidence" value="ECO:0007669"/>
    <property type="project" value="TreeGrafter"/>
</dbReference>
<accession>A0A2P6QZS3</accession>
<keyword evidence="4" id="KW-0028">Amino-acid biosynthesis</keyword>
<dbReference type="InterPro" id="IPR000453">
    <property type="entry name" value="Chorismate_synth"/>
</dbReference>
<comment type="caution">
    <text evidence="7">The sequence shown here is derived from an EMBL/GenBank/DDBJ whole genome shotgun (WGS) entry which is preliminary data.</text>
</comment>
<proteinExistence type="inferred from homology"/>
<evidence type="ECO:0000256" key="1">
    <source>
        <dbReference type="ARBA" id="ARBA00005044"/>
    </source>
</evidence>
<dbReference type="PANTHER" id="PTHR21085">
    <property type="entry name" value="CHORISMATE SYNTHASE"/>
    <property type="match status" value="1"/>
</dbReference>
<dbReference type="InterPro" id="IPR035904">
    <property type="entry name" value="Chorismate_synth_AroC_sf"/>
</dbReference>
<reference evidence="7 8" key="1">
    <citation type="journal article" date="2018" name="Nat. Genet.">
        <title>The Rosa genome provides new insights in the design of modern roses.</title>
        <authorList>
            <person name="Bendahmane M."/>
        </authorList>
    </citation>
    <scope>NUCLEOTIDE SEQUENCE [LARGE SCALE GENOMIC DNA]</scope>
    <source>
        <strain evidence="8">cv. Old Blush</strain>
    </source>
</reference>
<name>A0A2P6QZS3_ROSCH</name>
<dbReference type="Proteomes" id="UP000238479">
    <property type="component" value="Chromosome 4"/>
</dbReference>
<dbReference type="SUPFAM" id="SSF103263">
    <property type="entry name" value="Chorismate synthase, AroC"/>
    <property type="match status" value="1"/>
</dbReference>
<keyword evidence="6 7" id="KW-0456">Lyase</keyword>
<evidence type="ECO:0000256" key="5">
    <source>
        <dbReference type="ARBA" id="ARBA00023141"/>
    </source>
</evidence>
<dbReference type="EC" id="4.2.3.5" evidence="3"/>
<protein>
    <recommendedName>
        <fullName evidence="3">chorismate synthase</fullName>
        <ecNumber evidence="3">4.2.3.5</ecNumber>
    </recommendedName>
</protein>
<dbReference type="GO" id="GO:0008652">
    <property type="term" value="P:amino acid biosynthetic process"/>
    <property type="evidence" value="ECO:0007669"/>
    <property type="project" value="UniProtKB-KW"/>
</dbReference>
<keyword evidence="8" id="KW-1185">Reference proteome</keyword>
<dbReference type="AlphaFoldDB" id="A0A2P6QZS3"/>
<dbReference type="GO" id="GO:0009423">
    <property type="term" value="P:chorismate biosynthetic process"/>
    <property type="evidence" value="ECO:0007669"/>
    <property type="project" value="TreeGrafter"/>
</dbReference>
<dbReference type="PANTHER" id="PTHR21085:SF0">
    <property type="entry name" value="CHORISMATE SYNTHASE"/>
    <property type="match status" value="1"/>
</dbReference>
<dbReference type="Pfam" id="PF01264">
    <property type="entry name" value="Chorismate_synt"/>
    <property type="match status" value="1"/>
</dbReference>
<dbReference type="OMA" id="TCKILAG"/>
<comment type="similarity">
    <text evidence="2">Belongs to the chorismate synthase family.</text>
</comment>
<dbReference type="GO" id="GO:0004107">
    <property type="term" value="F:chorismate synthase activity"/>
    <property type="evidence" value="ECO:0007669"/>
    <property type="project" value="UniProtKB-EC"/>
</dbReference>
<dbReference type="GO" id="GO:0010181">
    <property type="term" value="F:FMN binding"/>
    <property type="evidence" value="ECO:0007669"/>
    <property type="project" value="TreeGrafter"/>
</dbReference>
<sequence>MDGVPPRSQLSEVDLQTDLDRIRRPGQISQLIKTDTCKILAGVHEGLTMGTPIHVFIPNPDQTGRCGYDEISVAYRPSHADLTRDMKYGIRSILKGGGIFSARETIGRVAAGAAEKKILKDLAGIEDLVDHDTLTLDQIESNRVRCPDHEYAEKMIAAIHAVRVRGEDQPIGGVVTCIVRNCPRGLLGSPFFDKLGAEFAKALQQRDLNSEVALQQVPKT</sequence>
<evidence type="ECO:0000256" key="3">
    <source>
        <dbReference type="ARBA" id="ARBA00013036"/>
    </source>
</evidence>
<dbReference type="Gene3D" id="3.60.150.10">
    <property type="entry name" value="Chorismate synthase AroC"/>
    <property type="match status" value="1"/>
</dbReference>
<gene>
    <name evidence="7" type="ORF">RchiOBHm_Chr4g0427911</name>
</gene>
<comment type="pathway">
    <text evidence="1">Metabolic intermediate biosynthesis; chorismate biosynthesis; chorismate from D-erythrose 4-phosphate and phosphoenolpyruvate: step 7/7.</text>
</comment>
<dbReference type="EMBL" id="PDCK01000042">
    <property type="protein sequence ID" value="PRQ39682.1"/>
    <property type="molecule type" value="Genomic_DNA"/>
</dbReference>
<keyword evidence="5" id="KW-0057">Aromatic amino acid biosynthesis</keyword>
<evidence type="ECO:0000313" key="7">
    <source>
        <dbReference type="EMBL" id="PRQ39682.1"/>
    </source>
</evidence>